<gene>
    <name evidence="2" type="ORF">C2845_PM03G17890</name>
</gene>
<feature type="compositionally biased region" description="Basic and acidic residues" evidence="1">
    <location>
        <begin position="36"/>
        <end position="46"/>
    </location>
</feature>
<organism evidence="2 3">
    <name type="scientific">Panicum miliaceum</name>
    <name type="common">Proso millet</name>
    <name type="synonym">Broomcorn millet</name>
    <dbReference type="NCBI Taxonomy" id="4540"/>
    <lineage>
        <taxon>Eukaryota</taxon>
        <taxon>Viridiplantae</taxon>
        <taxon>Streptophyta</taxon>
        <taxon>Embryophyta</taxon>
        <taxon>Tracheophyta</taxon>
        <taxon>Spermatophyta</taxon>
        <taxon>Magnoliopsida</taxon>
        <taxon>Liliopsida</taxon>
        <taxon>Poales</taxon>
        <taxon>Poaceae</taxon>
        <taxon>PACMAD clade</taxon>
        <taxon>Panicoideae</taxon>
        <taxon>Panicodae</taxon>
        <taxon>Paniceae</taxon>
        <taxon>Panicinae</taxon>
        <taxon>Panicum</taxon>
        <taxon>Panicum sect. Panicum</taxon>
    </lineage>
</organism>
<evidence type="ECO:0000256" key="1">
    <source>
        <dbReference type="SAM" id="MobiDB-lite"/>
    </source>
</evidence>
<feature type="region of interest" description="Disordered" evidence="1">
    <location>
        <begin position="151"/>
        <end position="215"/>
    </location>
</feature>
<evidence type="ECO:0000313" key="2">
    <source>
        <dbReference type="EMBL" id="RLN36022.1"/>
    </source>
</evidence>
<name>A0A3L6TCX0_PANMI</name>
<accession>A0A3L6TCX0</accession>
<feature type="compositionally biased region" description="Basic residues" evidence="1">
    <location>
        <begin position="47"/>
        <end position="56"/>
    </location>
</feature>
<reference evidence="3" key="1">
    <citation type="journal article" date="2019" name="Nat. Commun.">
        <title>The genome of broomcorn millet.</title>
        <authorList>
            <person name="Zou C."/>
            <person name="Miki D."/>
            <person name="Li D."/>
            <person name="Tang Q."/>
            <person name="Xiao L."/>
            <person name="Rajput S."/>
            <person name="Deng P."/>
            <person name="Jia W."/>
            <person name="Huang R."/>
            <person name="Zhang M."/>
            <person name="Sun Y."/>
            <person name="Hu J."/>
            <person name="Fu X."/>
            <person name="Schnable P.S."/>
            <person name="Li F."/>
            <person name="Zhang H."/>
            <person name="Feng B."/>
            <person name="Zhu X."/>
            <person name="Liu R."/>
            <person name="Schnable J.C."/>
            <person name="Zhu J.-K."/>
            <person name="Zhang H."/>
        </authorList>
    </citation>
    <scope>NUCLEOTIDE SEQUENCE [LARGE SCALE GENOMIC DNA]</scope>
</reference>
<feature type="region of interest" description="Disordered" evidence="1">
    <location>
        <begin position="1"/>
        <end position="79"/>
    </location>
</feature>
<feature type="compositionally biased region" description="Basic and acidic residues" evidence="1">
    <location>
        <begin position="200"/>
        <end position="215"/>
    </location>
</feature>
<proteinExistence type="predicted"/>
<comment type="caution">
    <text evidence="2">The sequence shown here is derived from an EMBL/GenBank/DDBJ whole genome shotgun (WGS) entry which is preliminary data.</text>
</comment>
<sequence>MPPPPRLRLLRRRGRTDPSPRTLRCHRIWAPSPSDPLEKAGEEVTRSRRTSGRRWPAKPIAESRRPPSRAAAGSGLPGCAATASTPVARAHACRPRASMPSHTALPAARVHACRGRASRGGGCQRPPCASCSARRRVQGWPAPPGGWICAGRELGGGGAQRELGRRRRRGEREWERGGPHAAAGAGGEGQVGRSRRERGGRRCGESEREERVREV</sequence>
<dbReference type="EMBL" id="PQIB02000002">
    <property type="protein sequence ID" value="RLN36022.1"/>
    <property type="molecule type" value="Genomic_DNA"/>
</dbReference>
<dbReference type="Proteomes" id="UP000275267">
    <property type="component" value="Unassembled WGS sequence"/>
</dbReference>
<keyword evidence="3" id="KW-1185">Reference proteome</keyword>
<protein>
    <submittedName>
        <fullName evidence="2">Uncharacterized protein</fullName>
    </submittedName>
</protein>
<dbReference type="AlphaFoldDB" id="A0A3L6TCX0"/>
<evidence type="ECO:0000313" key="3">
    <source>
        <dbReference type="Proteomes" id="UP000275267"/>
    </source>
</evidence>